<dbReference type="EMBL" id="CAJVCH010070582">
    <property type="protein sequence ID" value="CAG7720436.1"/>
    <property type="molecule type" value="Genomic_DNA"/>
</dbReference>
<reference evidence="1" key="1">
    <citation type="submission" date="2021-06" db="EMBL/GenBank/DDBJ databases">
        <authorList>
            <person name="Hodson N. C."/>
            <person name="Mongue J. A."/>
            <person name="Jaron S. K."/>
        </authorList>
    </citation>
    <scope>NUCLEOTIDE SEQUENCE</scope>
</reference>
<gene>
    <name evidence="1" type="ORF">AFUS01_LOCUS9713</name>
</gene>
<dbReference type="Proteomes" id="UP000708208">
    <property type="component" value="Unassembled WGS sequence"/>
</dbReference>
<name>A0A8J2NP53_9HEXA</name>
<protein>
    <submittedName>
        <fullName evidence="1">Uncharacterized protein</fullName>
    </submittedName>
</protein>
<organism evidence="1 2">
    <name type="scientific">Allacma fusca</name>
    <dbReference type="NCBI Taxonomy" id="39272"/>
    <lineage>
        <taxon>Eukaryota</taxon>
        <taxon>Metazoa</taxon>
        <taxon>Ecdysozoa</taxon>
        <taxon>Arthropoda</taxon>
        <taxon>Hexapoda</taxon>
        <taxon>Collembola</taxon>
        <taxon>Symphypleona</taxon>
        <taxon>Sminthuridae</taxon>
        <taxon>Allacma</taxon>
    </lineage>
</organism>
<keyword evidence="2" id="KW-1185">Reference proteome</keyword>
<evidence type="ECO:0000313" key="2">
    <source>
        <dbReference type="Proteomes" id="UP000708208"/>
    </source>
</evidence>
<accession>A0A8J2NP53</accession>
<feature type="non-terminal residue" evidence="1">
    <location>
        <position position="26"/>
    </location>
</feature>
<sequence>MKEGIQEKLLRHHQLTVGLWTIYFST</sequence>
<proteinExistence type="predicted"/>
<comment type="caution">
    <text evidence="1">The sequence shown here is derived from an EMBL/GenBank/DDBJ whole genome shotgun (WGS) entry which is preliminary data.</text>
</comment>
<evidence type="ECO:0000313" key="1">
    <source>
        <dbReference type="EMBL" id="CAG7720436.1"/>
    </source>
</evidence>
<dbReference type="AlphaFoldDB" id="A0A8J2NP53"/>